<protein>
    <submittedName>
        <fullName evidence="1">Uncharacterized protein</fullName>
    </submittedName>
</protein>
<comment type="caution">
    <text evidence="1">The sequence shown here is derived from an EMBL/GenBank/DDBJ whole genome shotgun (WGS) entry which is preliminary data.</text>
</comment>
<evidence type="ECO:0000313" key="2">
    <source>
        <dbReference type="Proteomes" id="UP000215914"/>
    </source>
</evidence>
<keyword evidence="2" id="KW-1185">Reference proteome</keyword>
<dbReference type="Gramene" id="mRNA:HanXRQr2_Chr01g0028011">
    <property type="protein sequence ID" value="mRNA:HanXRQr2_Chr01g0028011"/>
    <property type="gene ID" value="HanXRQr2_Chr01g0028011"/>
</dbReference>
<reference evidence="1" key="1">
    <citation type="journal article" date="2017" name="Nature">
        <title>The sunflower genome provides insights into oil metabolism, flowering and Asterid evolution.</title>
        <authorList>
            <person name="Badouin H."/>
            <person name="Gouzy J."/>
            <person name="Grassa C.J."/>
            <person name="Murat F."/>
            <person name="Staton S.E."/>
            <person name="Cottret L."/>
            <person name="Lelandais-Briere C."/>
            <person name="Owens G.L."/>
            <person name="Carrere S."/>
            <person name="Mayjonade B."/>
            <person name="Legrand L."/>
            <person name="Gill N."/>
            <person name="Kane N.C."/>
            <person name="Bowers J.E."/>
            <person name="Hubner S."/>
            <person name="Bellec A."/>
            <person name="Berard A."/>
            <person name="Berges H."/>
            <person name="Blanchet N."/>
            <person name="Boniface M.C."/>
            <person name="Brunel D."/>
            <person name="Catrice O."/>
            <person name="Chaidir N."/>
            <person name="Claudel C."/>
            <person name="Donnadieu C."/>
            <person name="Faraut T."/>
            <person name="Fievet G."/>
            <person name="Helmstetter N."/>
            <person name="King M."/>
            <person name="Knapp S.J."/>
            <person name="Lai Z."/>
            <person name="Le Paslier M.C."/>
            <person name="Lippi Y."/>
            <person name="Lorenzon L."/>
            <person name="Mandel J.R."/>
            <person name="Marage G."/>
            <person name="Marchand G."/>
            <person name="Marquand E."/>
            <person name="Bret-Mestries E."/>
            <person name="Morien E."/>
            <person name="Nambeesan S."/>
            <person name="Nguyen T."/>
            <person name="Pegot-Espagnet P."/>
            <person name="Pouilly N."/>
            <person name="Raftis F."/>
            <person name="Sallet E."/>
            <person name="Schiex T."/>
            <person name="Thomas J."/>
            <person name="Vandecasteele C."/>
            <person name="Vares D."/>
            <person name="Vear F."/>
            <person name="Vautrin S."/>
            <person name="Crespi M."/>
            <person name="Mangin B."/>
            <person name="Burke J.M."/>
            <person name="Salse J."/>
            <person name="Munos S."/>
            <person name="Vincourt P."/>
            <person name="Rieseberg L.H."/>
            <person name="Langlade N.B."/>
        </authorList>
    </citation>
    <scope>NUCLEOTIDE SEQUENCE</scope>
    <source>
        <tissue evidence="1">Leaves</tissue>
    </source>
</reference>
<reference evidence="1" key="2">
    <citation type="submission" date="2020-06" db="EMBL/GenBank/DDBJ databases">
        <title>Helianthus annuus Genome sequencing and assembly Release 2.</title>
        <authorList>
            <person name="Gouzy J."/>
            <person name="Langlade N."/>
            <person name="Munos S."/>
        </authorList>
    </citation>
    <scope>NUCLEOTIDE SEQUENCE</scope>
    <source>
        <tissue evidence="1">Leaves</tissue>
    </source>
</reference>
<organism evidence="1 2">
    <name type="scientific">Helianthus annuus</name>
    <name type="common">Common sunflower</name>
    <dbReference type="NCBI Taxonomy" id="4232"/>
    <lineage>
        <taxon>Eukaryota</taxon>
        <taxon>Viridiplantae</taxon>
        <taxon>Streptophyta</taxon>
        <taxon>Embryophyta</taxon>
        <taxon>Tracheophyta</taxon>
        <taxon>Spermatophyta</taxon>
        <taxon>Magnoliopsida</taxon>
        <taxon>eudicotyledons</taxon>
        <taxon>Gunneridae</taxon>
        <taxon>Pentapetalae</taxon>
        <taxon>asterids</taxon>
        <taxon>campanulids</taxon>
        <taxon>Asterales</taxon>
        <taxon>Asteraceae</taxon>
        <taxon>Asteroideae</taxon>
        <taxon>Heliantheae alliance</taxon>
        <taxon>Heliantheae</taxon>
        <taxon>Helianthus</taxon>
    </lineage>
</organism>
<accession>A0A9K3JWY4</accession>
<dbReference type="EMBL" id="MNCJ02000316">
    <property type="protein sequence ID" value="KAF5822558.1"/>
    <property type="molecule type" value="Genomic_DNA"/>
</dbReference>
<gene>
    <name evidence="1" type="ORF">HanXRQr2_Chr01g0028011</name>
</gene>
<name>A0A9K3JWY4_HELAN</name>
<evidence type="ECO:0000313" key="1">
    <source>
        <dbReference type="EMBL" id="KAF5822558.1"/>
    </source>
</evidence>
<dbReference type="Proteomes" id="UP000215914">
    <property type="component" value="Unassembled WGS sequence"/>
</dbReference>
<sequence>MVCVSSKPSPLSHLHRRRRYPISCLRSTIAYRLCEKTILVYSWVFEFTSS</sequence>
<dbReference type="AlphaFoldDB" id="A0A9K3JWY4"/>
<proteinExistence type="predicted"/>